<evidence type="ECO:0000313" key="2">
    <source>
        <dbReference type="EMBL" id="RVT59557.1"/>
    </source>
</evidence>
<dbReference type="EMBL" id="RZTZ01000009">
    <property type="protein sequence ID" value="RVT59557.1"/>
    <property type="molecule type" value="Genomic_DNA"/>
</dbReference>
<comment type="caution">
    <text evidence="2">The sequence shown here is derived from an EMBL/GenBank/DDBJ whole genome shotgun (WGS) entry which is preliminary data.</text>
</comment>
<dbReference type="AlphaFoldDB" id="A0A3S2UV73"/>
<feature type="chain" id="PRO_5018590847" evidence="1">
    <location>
        <begin position="24"/>
        <end position="137"/>
    </location>
</feature>
<dbReference type="RefSeq" id="WP_127740012.1">
    <property type="nucleotide sequence ID" value="NZ_CAJCKN010000219.1"/>
</dbReference>
<gene>
    <name evidence="2" type="ORF">EM808_19900</name>
</gene>
<feature type="signal peptide" evidence="1">
    <location>
        <begin position="1"/>
        <end position="23"/>
    </location>
</feature>
<sequence>MKKILSFIFAICLFSLSGFSTNAAEVKNTPNQAADHLILSVLGDEINRAVASYYKQEDPNSFFIKYGHGNSKDFVNVIQSEKGNELDYNYVVKVNITPQKKGALGKDTISFGIDQSNQSGNMKIKLLDYKHVDPKDK</sequence>
<keyword evidence="3" id="KW-1185">Reference proteome</keyword>
<protein>
    <submittedName>
        <fullName evidence="2">DUF3888 domain-containing protein</fullName>
    </submittedName>
</protein>
<dbReference type="InterPro" id="IPR024984">
    <property type="entry name" value="DUF3888"/>
</dbReference>
<keyword evidence="1" id="KW-0732">Signal</keyword>
<evidence type="ECO:0000313" key="3">
    <source>
        <dbReference type="Proteomes" id="UP000288024"/>
    </source>
</evidence>
<evidence type="ECO:0000256" key="1">
    <source>
        <dbReference type="SAM" id="SignalP"/>
    </source>
</evidence>
<dbReference type="Pfam" id="PF13027">
    <property type="entry name" value="DUF3888"/>
    <property type="match status" value="1"/>
</dbReference>
<proteinExistence type="predicted"/>
<reference evidence="2 3" key="1">
    <citation type="submission" date="2019-01" db="EMBL/GenBank/DDBJ databases">
        <title>Bacillus sp. M5HDSG1-1, whole genome shotgun sequence.</title>
        <authorList>
            <person name="Tuo L."/>
        </authorList>
    </citation>
    <scope>NUCLEOTIDE SEQUENCE [LARGE SCALE GENOMIC DNA]</scope>
    <source>
        <strain evidence="2 3">M5HDSG1-1</strain>
    </source>
</reference>
<organism evidence="2 3">
    <name type="scientific">Niallia taxi</name>
    <dbReference type="NCBI Taxonomy" id="2499688"/>
    <lineage>
        <taxon>Bacteria</taxon>
        <taxon>Bacillati</taxon>
        <taxon>Bacillota</taxon>
        <taxon>Bacilli</taxon>
        <taxon>Bacillales</taxon>
        <taxon>Bacillaceae</taxon>
        <taxon>Niallia</taxon>
    </lineage>
</organism>
<dbReference type="GeneID" id="87619056"/>
<accession>A0A3S2UV73</accession>
<dbReference type="Proteomes" id="UP000288024">
    <property type="component" value="Unassembled WGS sequence"/>
</dbReference>
<name>A0A3S2UV73_9BACI</name>